<organism evidence="2 3">
    <name type="scientific">Panaeolus cyanescens</name>
    <dbReference type="NCBI Taxonomy" id="181874"/>
    <lineage>
        <taxon>Eukaryota</taxon>
        <taxon>Fungi</taxon>
        <taxon>Dikarya</taxon>
        <taxon>Basidiomycota</taxon>
        <taxon>Agaricomycotina</taxon>
        <taxon>Agaricomycetes</taxon>
        <taxon>Agaricomycetidae</taxon>
        <taxon>Agaricales</taxon>
        <taxon>Agaricineae</taxon>
        <taxon>Galeropsidaceae</taxon>
        <taxon>Panaeolus</taxon>
    </lineage>
</organism>
<proteinExistence type="predicted"/>
<dbReference type="Proteomes" id="UP000284842">
    <property type="component" value="Unassembled WGS sequence"/>
</dbReference>
<feature type="coiled-coil region" evidence="1">
    <location>
        <begin position="50"/>
        <end position="126"/>
    </location>
</feature>
<keyword evidence="1" id="KW-0175">Coiled coil</keyword>
<evidence type="ECO:0000313" key="2">
    <source>
        <dbReference type="EMBL" id="PPR04663.1"/>
    </source>
</evidence>
<dbReference type="InParanoid" id="A0A409YNK5"/>
<dbReference type="EMBL" id="NHTK01000907">
    <property type="protein sequence ID" value="PPR04663.1"/>
    <property type="molecule type" value="Genomic_DNA"/>
</dbReference>
<dbReference type="AlphaFoldDB" id="A0A409YNK5"/>
<dbReference type="STRING" id="181874.A0A409YNK5"/>
<keyword evidence="3" id="KW-1185">Reference proteome</keyword>
<evidence type="ECO:0000256" key="1">
    <source>
        <dbReference type="SAM" id="Coils"/>
    </source>
</evidence>
<protein>
    <recommendedName>
        <fullName evidence="4">Kinetochore protein SPC25</fullName>
    </recommendedName>
</protein>
<name>A0A409YNK5_9AGAR</name>
<gene>
    <name evidence="2" type="ORF">CVT24_011881</name>
</gene>
<comment type="caution">
    <text evidence="2">The sequence shown here is derived from an EMBL/GenBank/DDBJ whole genome shotgun (WGS) entry which is preliminary data.</text>
</comment>
<dbReference type="OrthoDB" id="4056921at2759"/>
<evidence type="ECO:0008006" key="4">
    <source>
        <dbReference type="Google" id="ProtNLM"/>
    </source>
</evidence>
<evidence type="ECO:0000313" key="3">
    <source>
        <dbReference type="Proteomes" id="UP000284842"/>
    </source>
</evidence>
<reference evidence="2 3" key="1">
    <citation type="journal article" date="2018" name="Evol. Lett.">
        <title>Horizontal gene cluster transfer increased hallucinogenic mushroom diversity.</title>
        <authorList>
            <person name="Reynolds H.T."/>
            <person name="Vijayakumar V."/>
            <person name="Gluck-Thaler E."/>
            <person name="Korotkin H.B."/>
            <person name="Matheny P.B."/>
            <person name="Slot J.C."/>
        </authorList>
    </citation>
    <scope>NUCLEOTIDE SEQUENCE [LARGE SCALE GENOMIC DNA]</scope>
    <source>
        <strain evidence="2 3">2629</strain>
    </source>
</reference>
<accession>A0A409YNK5</accession>
<sequence length="227" mass="25731">MAHQPKHVSRINLKKLLDQEKPRIDLQIPTYEASTLSFLSALNTHKQRVIAQCSERAEEAKADLRRATKLIQNADSDIKRFKIQEGELKKQIQREAQERQDAEVVVLTLQRQIASVRDSIAAVEAEWEDRKKCIKALTEENSSETVAIDSFQHQNVELTQLLAEQLGCTFHGVANQDQCLLICFKYLDPKKPDSDIQAYFALDSSLVASGGPYRGIIHHIPIFKKGL</sequence>